<dbReference type="SUPFAM" id="SSF55166">
    <property type="entry name" value="Hedgehog/DD-peptidase"/>
    <property type="match status" value="1"/>
</dbReference>
<dbReference type="Proteomes" id="UP000307000">
    <property type="component" value="Chromosome"/>
</dbReference>
<dbReference type="AlphaFoldDB" id="A0A5B7WYZ2"/>
<dbReference type="GO" id="GO:0006508">
    <property type="term" value="P:proteolysis"/>
    <property type="evidence" value="ECO:0007669"/>
    <property type="project" value="InterPro"/>
</dbReference>
<dbReference type="KEGG" id="gcr:GcLGCM259_2666"/>
<dbReference type="GO" id="GO:0008233">
    <property type="term" value="F:peptidase activity"/>
    <property type="evidence" value="ECO:0007669"/>
    <property type="project" value="InterPro"/>
</dbReference>
<dbReference type="EMBL" id="CP034412">
    <property type="protein sequence ID" value="QCY48373.1"/>
    <property type="molecule type" value="Genomic_DNA"/>
</dbReference>
<protein>
    <recommendedName>
        <fullName evidence="1">D-alanyl-D-alanine carboxypeptidase-like core domain-containing protein</fullName>
    </recommendedName>
</protein>
<evidence type="ECO:0000259" key="1">
    <source>
        <dbReference type="Pfam" id="PF02557"/>
    </source>
</evidence>
<dbReference type="InterPro" id="IPR009045">
    <property type="entry name" value="Zn_M74/Hedgehog-like"/>
</dbReference>
<evidence type="ECO:0000313" key="2">
    <source>
        <dbReference type="EMBL" id="QCY48373.1"/>
    </source>
</evidence>
<sequence length="214" mass="23400">MRPAKHRKKSLLTKIILVLLALLTTLWVLALALTLGTRSDWSPSSMAATVTSVVQGGQEPRAGALGVAGGDVPSGTTLKSQVPAVHYLSPDLREAMNEAAVDAAKDDIKFIVNSGWRSEAFQQQLLDEAVDRYGSKREAARWVATAQTSPHVSGNAIDIGSYDARAWLDQHGRYYGLCTVYENEPWHFELRPEAVSQGCPAPYTDPTEDPRLQR</sequence>
<feature type="domain" description="D-alanyl-D-alanine carboxypeptidase-like core" evidence="1">
    <location>
        <begin position="86"/>
        <end position="178"/>
    </location>
</feature>
<organism evidence="2 3">
    <name type="scientific">Glutamicibacter creatinolyticus</name>
    <dbReference type="NCBI Taxonomy" id="162496"/>
    <lineage>
        <taxon>Bacteria</taxon>
        <taxon>Bacillati</taxon>
        <taxon>Actinomycetota</taxon>
        <taxon>Actinomycetes</taxon>
        <taxon>Micrococcales</taxon>
        <taxon>Micrococcaceae</taxon>
        <taxon>Glutamicibacter</taxon>
    </lineage>
</organism>
<dbReference type="InterPro" id="IPR003709">
    <property type="entry name" value="VanY-like_core_dom"/>
</dbReference>
<reference evidence="2 3" key="1">
    <citation type="submission" date="2018-12" db="EMBL/GenBank/DDBJ databases">
        <title>Complete Genome Sequence of Glutamicibacter creatinolyticus strain LGCM259,isolated from an abscess of a 12-year-old mare in Italy.</title>
        <authorList>
            <person name="Santos R.G."/>
            <person name="Silva A.L."/>
            <person name="Seyffert N."/>
            <person name="Castro T.L.P."/>
            <person name="Attili A.R."/>
            <person name="Rifici C."/>
            <person name="Mazzullo G."/>
            <person name="Brenig B."/>
            <person name="Venanzi F."/>
            <person name="Azevedo V."/>
        </authorList>
    </citation>
    <scope>NUCLEOTIDE SEQUENCE [LARGE SCALE GENOMIC DNA]</scope>
    <source>
        <strain evidence="2 3">LGCM 259</strain>
    </source>
</reference>
<dbReference type="Gene3D" id="3.30.1380.10">
    <property type="match status" value="1"/>
</dbReference>
<dbReference type="PANTHER" id="PTHR34385">
    <property type="entry name" value="D-ALANYL-D-ALANINE CARBOXYPEPTIDASE"/>
    <property type="match status" value="1"/>
</dbReference>
<gene>
    <name evidence="2" type="ORF">GcLGCM259_2666</name>
</gene>
<dbReference type="Pfam" id="PF02557">
    <property type="entry name" value="VanY"/>
    <property type="match status" value="1"/>
</dbReference>
<dbReference type="InterPro" id="IPR052179">
    <property type="entry name" value="DD-CPase-like"/>
</dbReference>
<dbReference type="PANTHER" id="PTHR34385:SF1">
    <property type="entry name" value="PEPTIDOGLYCAN L-ALANYL-D-GLUTAMATE ENDOPEPTIDASE CWLK"/>
    <property type="match status" value="1"/>
</dbReference>
<name>A0A5B7WYZ2_9MICC</name>
<dbReference type="CDD" id="cd14846">
    <property type="entry name" value="Peptidase_M15_like"/>
    <property type="match status" value="1"/>
</dbReference>
<evidence type="ECO:0000313" key="3">
    <source>
        <dbReference type="Proteomes" id="UP000307000"/>
    </source>
</evidence>
<keyword evidence="3" id="KW-1185">Reference proteome</keyword>
<proteinExistence type="predicted"/>
<accession>A0A5B7WYZ2</accession>